<sequence length="96" mass="11172">MLGLIKHHWLASGSVYGHRKIAKDLRDLGERCNRHRVHRLMRSDVLRAQVDYGRKPRFHGGTPCKMAANLLDRQFDVTEPDTACASDFTFIRMHER</sequence>
<dbReference type="PANTHER" id="PTHR46889:SF4">
    <property type="entry name" value="TRANSPOSASE INSO FOR INSERTION SEQUENCE ELEMENT IS911B-RELATED"/>
    <property type="match status" value="1"/>
</dbReference>
<feature type="domain" description="HTH-like" evidence="1">
    <location>
        <begin position="3"/>
        <end position="49"/>
    </location>
</feature>
<accession>A0A6V7CHS8</accession>
<name>A0A6V7CHS8_9XANT</name>
<dbReference type="Pfam" id="PF13276">
    <property type="entry name" value="HTH_21"/>
    <property type="match status" value="1"/>
</dbReference>
<organism evidence="2">
    <name type="scientific">Xanthomonas hortorum pv. gardneri</name>
    <dbReference type="NCBI Taxonomy" id="2754056"/>
    <lineage>
        <taxon>Bacteria</taxon>
        <taxon>Pseudomonadati</taxon>
        <taxon>Pseudomonadota</taxon>
        <taxon>Gammaproteobacteria</taxon>
        <taxon>Lysobacterales</taxon>
        <taxon>Lysobacteraceae</taxon>
        <taxon>Xanthomonas</taxon>
    </lineage>
</organism>
<dbReference type="PANTHER" id="PTHR46889">
    <property type="entry name" value="TRANSPOSASE INSF FOR INSERTION SEQUENCE IS3B-RELATED"/>
    <property type="match status" value="1"/>
</dbReference>
<dbReference type="EMBL" id="LR828253">
    <property type="protein sequence ID" value="CAD0315246.1"/>
    <property type="molecule type" value="Genomic_DNA"/>
</dbReference>
<dbReference type="AlphaFoldDB" id="A0A6V7CHS8"/>
<reference evidence="2" key="1">
    <citation type="submission" date="2020-07" db="EMBL/GenBank/DDBJ databases">
        <authorList>
            <person name="Pothier F. J."/>
        </authorList>
    </citation>
    <scope>NUCLEOTIDE SEQUENCE</scope>
    <source>
        <strain evidence="2">CFBP 8129</strain>
    </source>
</reference>
<dbReference type="EMBL" id="LR828253">
    <property type="protein sequence ID" value="CAD0315253.1"/>
    <property type="molecule type" value="Genomic_DNA"/>
</dbReference>
<dbReference type="InterPro" id="IPR025948">
    <property type="entry name" value="HTH-like_dom"/>
</dbReference>
<proteinExistence type="predicted"/>
<dbReference type="InterPro" id="IPR050900">
    <property type="entry name" value="Transposase_IS3/IS150/IS904"/>
</dbReference>
<gene>
    <name evidence="2" type="ORF">CFBP8129_12830</name>
</gene>
<protein>
    <submittedName>
        <fullName evidence="2">IS3 family transposase ISXac3</fullName>
    </submittedName>
</protein>
<evidence type="ECO:0000259" key="1">
    <source>
        <dbReference type="Pfam" id="PF13276"/>
    </source>
</evidence>
<evidence type="ECO:0000313" key="2">
    <source>
        <dbReference type="EMBL" id="CAD0315253.1"/>
    </source>
</evidence>